<dbReference type="PRINTS" id="PR00454">
    <property type="entry name" value="ETSDOMAIN"/>
</dbReference>
<dbReference type="FunFam" id="1.10.10.10:FF:000121">
    <property type="entry name" value="ETS translocation variant 5"/>
    <property type="match status" value="1"/>
</dbReference>
<dbReference type="Pfam" id="PF04621">
    <property type="entry name" value="ETS_PEA3_N"/>
    <property type="match status" value="1"/>
</dbReference>
<evidence type="ECO:0000259" key="8">
    <source>
        <dbReference type="PROSITE" id="PS50061"/>
    </source>
</evidence>
<gene>
    <name evidence="9" type="ORF">G5714_006818</name>
</gene>
<dbReference type="Pfam" id="PF00178">
    <property type="entry name" value="Ets"/>
    <property type="match status" value="1"/>
</dbReference>
<feature type="domain" description="ETS" evidence="8">
    <location>
        <begin position="443"/>
        <end position="525"/>
    </location>
</feature>
<organism evidence="9 10">
    <name type="scientific">Onychostoma macrolepis</name>
    <dbReference type="NCBI Taxonomy" id="369639"/>
    <lineage>
        <taxon>Eukaryota</taxon>
        <taxon>Metazoa</taxon>
        <taxon>Chordata</taxon>
        <taxon>Craniata</taxon>
        <taxon>Vertebrata</taxon>
        <taxon>Euteleostomi</taxon>
        <taxon>Actinopterygii</taxon>
        <taxon>Neopterygii</taxon>
        <taxon>Teleostei</taxon>
        <taxon>Ostariophysi</taxon>
        <taxon>Cypriniformes</taxon>
        <taxon>Cyprinidae</taxon>
        <taxon>Acrossocheilinae</taxon>
        <taxon>Onychostoma</taxon>
    </lineage>
</organism>
<dbReference type="Proteomes" id="UP000579812">
    <property type="component" value="Unassembled WGS sequence"/>
</dbReference>
<dbReference type="SMART" id="SM00413">
    <property type="entry name" value="ETS"/>
    <property type="match status" value="1"/>
</dbReference>
<dbReference type="AlphaFoldDB" id="A0A7J6CYM0"/>
<feature type="compositionally biased region" description="Low complexity" evidence="7">
    <location>
        <begin position="206"/>
        <end position="216"/>
    </location>
</feature>
<dbReference type="SUPFAM" id="SSF46785">
    <property type="entry name" value="Winged helix' DNA-binding domain"/>
    <property type="match status" value="1"/>
</dbReference>
<feature type="region of interest" description="Disordered" evidence="7">
    <location>
        <begin position="193"/>
        <end position="277"/>
    </location>
</feature>
<dbReference type="PROSITE" id="PS50061">
    <property type="entry name" value="ETS_DOMAIN_3"/>
    <property type="match status" value="1"/>
</dbReference>
<evidence type="ECO:0000313" key="9">
    <source>
        <dbReference type="EMBL" id="KAF4112023.1"/>
    </source>
</evidence>
<dbReference type="GO" id="GO:0043565">
    <property type="term" value="F:sequence-specific DNA binding"/>
    <property type="evidence" value="ECO:0007669"/>
    <property type="project" value="InterPro"/>
</dbReference>
<keyword evidence="5 6" id="KW-0539">Nucleus</keyword>
<evidence type="ECO:0000256" key="5">
    <source>
        <dbReference type="ARBA" id="ARBA00023242"/>
    </source>
</evidence>
<evidence type="ECO:0000313" key="10">
    <source>
        <dbReference type="Proteomes" id="UP000579812"/>
    </source>
</evidence>
<feature type="compositionally biased region" description="Polar residues" evidence="7">
    <location>
        <begin position="241"/>
        <end position="260"/>
    </location>
</feature>
<dbReference type="PROSITE" id="PS00346">
    <property type="entry name" value="ETS_DOMAIN_2"/>
    <property type="match status" value="1"/>
</dbReference>
<accession>A0A7J6CYM0</accession>
<dbReference type="GO" id="GO:0000981">
    <property type="term" value="F:DNA-binding transcription factor activity, RNA polymerase II-specific"/>
    <property type="evidence" value="ECO:0007669"/>
    <property type="project" value="TreeGrafter"/>
</dbReference>
<keyword evidence="3" id="KW-0597">Phosphoprotein</keyword>
<dbReference type="PANTHER" id="PTHR11849">
    <property type="entry name" value="ETS"/>
    <property type="match status" value="1"/>
</dbReference>
<dbReference type="Gene3D" id="1.10.10.10">
    <property type="entry name" value="Winged helix-like DNA-binding domain superfamily/Winged helix DNA-binding domain"/>
    <property type="match status" value="1"/>
</dbReference>
<dbReference type="PROSITE" id="PS00345">
    <property type="entry name" value="ETS_DOMAIN_1"/>
    <property type="match status" value="1"/>
</dbReference>
<comment type="caution">
    <text evidence="9">The sequence shown here is derived from an EMBL/GenBank/DDBJ whole genome shotgun (WGS) entry which is preliminary data.</text>
</comment>
<evidence type="ECO:0000256" key="6">
    <source>
        <dbReference type="RuleBase" id="RU004019"/>
    </source>
</evidence>
<keyword evidence="10" id="KW-1185">Reference proteome</keyword>
<evidence type="ECO:0000256" key="4">
    <source>
        <dbReference type="ARBA" id="ARBA00023125"/>
    </source>
</evidence>
<dbReference type="GO" id="GO:0045893">
    <property type="term" value="P:positive regulation of DNA-templated transcription"/>
    <property type="evidence" value="ECO:0007669"/>
    <property type="project" value="UniProtKB-ARBA"/>
</dbReference>
<evidence type="ECO:0000256" key="2">
    <source>
        <dbReference type="ARBA" id="ARBA00005562"/>
    </source>
</evidence>
<dbReference type="InterPro" id="IPR006715">
    <property type="entry name" value="ETS_PEA3_N"/>
</dbReference>
<dbReference type="InterPro" id="IPR036390">
    <property type="entry name" value="WH_DNA-bd_sf"/>
</dbReference>
<reference evidence="9 10" key="1">
    <citation type="submission" date="2020-04" db="EMBL/GenBank/DDBJ databases">
        <title>Chromosome-level genome assembly of a cyprinid fish Onychostoma macrolepis by integration of Nanopore Sequencing, Bionano and Hi-C technology.</title>
        <authorList>
            <person name="Wang D."/>
        </authorList>
    </citation>
    <scope>NUCLEOTIDE SEQUENCE [LARGE SCALE GENOMIC DNA]</scope>
    <source>
        <strain evidence="9">SWU-2019</strain>
        <tissue evidence="9">Muscle</tissue>
    </source>
</reference>
<proteinExistence type="inferred from homology"/>
<evidence type="ECO:0000256" key="1">
    <source>
        <dbReference type="ARBA" id="ARBA00004123"/>
    </source>
</evidence>
<name>A0A7J6CYM0_9TELE</name>
<protein>
    <recommendedName>
        <fullName evidence="8">ETS domain-containing protein</fullName>
    </recommendedName>
</protein>
<dbReference type="GO" id="GO:0005634">
    <property type="term" value="C:nucleus"/>
    <property type="evidence" value="ECO:0007669"/>
    <property type="project" value="UniProtKB-SubCell"/>
</dbReference>
<dbReference type="InterPro" id="IPR046328">
    <property type="entry name" value="ETS_fam"/>
</dbReference>
<sequence>MSVSCNVKPMLSEKQAIPLRKFQSRQAEGERDTRYRSQTQTVFLWDLPPNHSFIQAEALITAGRRYHPLFSQFIPVFPPAAAPLGRSEKQATWMGFTTSRSLSWFPPDTEELFQDLSQLQEIWIAEAQVPDDEQFVPDFQSDNLMFHGPPQTKVKRELSPSREFSPCGQEQRLSPYGEKCLYNYSAFDRKPFTFNKPLTPPPTPASPFGSSTSTATHPVQKRVMPPAQTQTQGPPLLPGPNHSSTSPHQRAQTPLHSQSPPFAMPCPPVNHPDASYSTDHRFHRQLSEPCLPFPQSDGRCQTPYHPQARGHFPRHGRPPYQRQMSEPLVPMPPQGFKKEMVDPCYNEQGLQNMGPPRAPMFHQVSIKQEPRDFGYDSEVQNCQSSFGKSANFYGANSEGFGYDGESHLYYDDACVVPDRLEGKLKQEGGVFREGPPYQRRGSLQLWQFLVTLLDDPSNSHFIAWTGRGLEFKLIEPEEVARRWGIQKNRPAMNYDKLSRSLRYYYEKGIMQKVKVAGERYVYKFVCDPDALFSMAFPDNQRPSLKADPDGLQVPEDDTVPLSHFDETNSVPYPGDSRDQCLVGTSFPENYAF</sequence>
<keyword evidence="4 6" id="KW-0238">DNA-binding</keyword>
<comment type="similarity">
    <text evidence="2 6">Belongs to the ETS family.</text>
</comment>
<dbReference type="InterPro" id="IPR000418">
    <property type="entry name" value="Ets_dom"/>
</dbReference>
<evidence type="ECO:0000256" key="3">
    <source>
        <dbReference type="ARBA" id="ARBA00022553"/>
    </source>
</evidence>
<comment type="subcellular location">
    <subcellularLocation>
        <location evidence="1 6">Nucleus</location>
    </subcellularLocation>
</comment>
<dbReference type="GO" id="GO:0030154">
    <property type="term" value="P:cell differentiation"/>
    <property type="evidence" value="ECO:0007669"/>
    <property type="project" value="TreeGrafter"/>
</dbReference>
<evidence type="ECO:0000256" key="7">
    <source>
        <dbReference type="SAM" id="MobiDB-lite"/>
    </source>
</evidence>
<dbReference type="PANTHER" id="PTHR11849:SF282">
    <property type="entry name" value="ETV5-RELATED PROTEIN ETS96B"/>
    <property type="match status" value="1"/>
</dbReference>
<dbReference type="EMBL" id="JAAMOB010000006">
    <property type="protein sequence ID" value="KAF4112023.1"/>
    <property type="molecule type" value="Genomic_DNA"/>
</dbReference>
<dbReference type="InterPro" id="IPR036388">
    <property type="entry name" value="WH-like_DNA-bd_sf"/>
</dbReference>